<proteinExistence type="predicted"/>
<gene>
    <name evidence="1" type="ORF">PSM36_0982</name>
</gene>
<evidence type="ECO:0000313" key="1">
    <source>
        <dbReference type="EMBL" id="SCD19808.1"/>
    </source>
</evidence>
<dbReference type="KEGG" id="psac:PSM36_0982"/>
<protein>
    <submittedName>
        <fullName evidence="1">Uncharacterized protein</fullName>
    </submittedName>
</protein>
<dbReference type="AlphaFoldDB" id="A0A1R3T3H1"/>
<name>A0A1R3T3H1_9BACT</name>
<dbReference type="EMBL" id="LT605205">
    <property type="protein sequence ID" value="SCD19808.1"/>
    <property type="molecule type" value="Genomic_DNA"/>
</dbReference>
<accession>A0A1R3T3H1</accession>
<organism evidence="1 2">
    <name type="scientific">Proteiniphilum saccharofermentans</name>
    <dbReference type="NCBI Taxonomy" id="1642647"/>
    <lineage>
        <taxon>Bacteria</taxon>
        <taxon>Pseudomonadati</taxon>
        <taxon>Bacteroidota</taxon>
        <taxon>Bacteroidia</taxon>
        <taxon>Bacteroidales</taxon>
        <taxon>Dysgonomonadaceae</taxon>
        <taxon>Proteiniphilum</taxon>
    </lineage>
</organism>
<dbReference type="Proteomes" id="UP000187464">
    <property type="component" value="Chromosome I"/>
</dbReference>
<reference evidence="1 2" key="1">
    <citation type="submission" date="2016-08" db="EMBL/GenBank/DDBJ databases">
        <authorList>
            <person name="Seilhamer J.J."/>
        </authorList>
    </citation>
    <scope>NUCLEOTIDE SEQUENCE [LARGE SCALE GENOMIC DNA]</scope>
    <source>
        <strain evidence="1">M3/6</strain>
    </source>
</reference>
<sequence length="29" mass="3378">MKSNQRSTSNLDFFRPGLVMIISDNKLHK</sequence>
<evidence type="ECO:0000313" key="2">
    <source>
        <dbReference type="Proteomes" id="UP000187464"/>
    </source>
</evidence>
<keyword evidence="2" id="KW-1185">Reference proteome</keyword>